<dbReference type="RefSeq" id="WP_220558966.1">
    <property type="nucleotide sequence ID" value="NZ_CP080764.1"/>
</dbReference>
<accession>A0ABX8Y7G7</accession>
<protein>
    <submittedName>
        <fullName evidence="1">Uncharacterized protein</fullName>
    </submittedName>
</protein>
<keyword evidence="2" id="KW-1185">Reference proteome</keyword>
<dbReference type="EMBL" id="CP080764">
    <property type="protein sequence ID" value="QYY41466.1"/>
    <property type="molecule type" value="Genomic_DNA"/>
</dbReference>
<name>A0ABX8Y7G7_ANETH</name>
<reference evidence="1 2" key="1">
    <citation type="submission" date="2021-08" db="EMBL/GenBank/DDBJ databases">
        <title>Complete genome sequence of the strain Aneurinibacillus thermoaerophilus CCM 8960.</title>
        <authorList>
            <person name="Musilova J."/>
            <person name="Kourilova X."/>
            <person name="Pernicova I."/>
            <person name="Bezdicek M."/>
            <person name="Lengerova M."/>
            <person name="Obruca S."/>
            <person name="Sedlar K."/>
        </authorList>
    </citation>
    <scope>NUCLEOTIDE SEQUENCE [LARGE SCALE GENOMIC DNA]</scope>
    <source>
        <strain evidence="1 2">CCM 8960</strain>
    </source>
</reference>
<gene>
    <name evidence="1" type="ORF">K3F53_10995</name>
</gene>
<sequence>MKPNDIVSIVKGKEKLQVTRKAFEVIYATLGYKLEREPVNADGDSDK</sequence>
<dbReference type="Proteomes" id="UP000826616">
    <property type="component" value="Chromosome"/>
</dbReference>
<evidence type="ECO:0000313" key="1">
    <source>
        <dbReference type="EMBL" id="QYY41466.1"/>
    </source>
</evidence>
<organism evidence="1 2">
    <name type="scientific">Aneurinibacillus thermoaerophilus</name>
    <dbReference type="NCBI Taxonomy" id="143495"/>
    <lineage>
        <taxon>Bacteria</taxon>
        <taxon>Bacillati</taxon>
        <taxon>Bacillota</taxon>
        <taxon>Bacilli</taxon>
        <taxon>Bacillales</taxon>
        <taxon>Paenibacillaceae</taxon>
        <taxon>Aneurinibacillus group</taxon>
        <taxon>Aneurinibacillus</taxon>
    </lineage>
</organism>
<evidence type="ECO:0000313" key="2">
    <source>
        <dbReference type="Proteomes" id="UP000826616"/>
    </source>
</evidence>
<proteinExistence type="predicted"/>
<dbReference type="GeneID" id="97141897"/>